<feature type="compositionally biased region" description="Acidic residues" evidence="1">
    <location>
        <begin position="75"/>
        <end position="95"/>
    </location>
</feature>
<dbReference type="Proteomes" id="UP000184267">
    <property type="component" value="Unassembled WGS sequence"/>
</dbReference>
<dbReference type="OMA" id="ESHYELF"/>
<dbReference type="GO" id="GO:0008757">
    <property type="term" value="F:S-adenosylmethionine-dependent methyltransferase activity"/>
    <property type="evidence" value="ECO:0007669"/>
    <property type="project" value="UniProtKB-ARBA"/>
</dbReference>
<dbReference type="PANTHER" id="PTHR14614:SF147">
    <property type="entry name" value="S-ADENOSYLMETHIONINE-DEPENDENT METHYLTRANSFERASE OF THE SEVEN BETA-STRAND FAMILY"/>
    <property type="match status" value="1"/>
</dbReference>
<dbReference type="OrthoDB" id="433955at2759"/>
<organism evidence="2 3">
    <name type="scientific">Trametes pubescens</name>
    <name type="common">White-rot fungus</name>
    <dbReference type="NCBI Taxonomy" id="154538"/>
    <lineage>
        <taxon>Eukaryota</taxon>
        <taxon>Fungi</taxon>
        <taxon>Dikarya</taxon>
        <taxon>Basidiomycota</taxon>
        <taxon>Agaricomycotina</taxon>
        <taxon>Agaricomycetes</taxon>
        <taxon>Polyporales</taxon>
        <taxon>Polyporaceae</taxon>
        <taxon>Trametes</taxon>
    </lineage>
</organism>
<dbReference type="GO" id="GO:0032259">
    <property type="term" value="P:methylation"/>
    <property type="evidence" value="ECO:0007669"/>
    <property type="project" value="UniProtKB-KW"/>
</dbReference>
<reference evidence="2 3" key="1">
    <citation type="submission" date="2016-10" db="EMBL/GenBank/DDBJ databases">
        <title>Genome sequence of the basidiomycete white-rot fungus Trametes pubescens.</title>
        <authorList>
            <person name="Makela M.R."/>
            <person name="Granchi Z."/>
            <person name="Peng M."/>
            <person name="De Vries R.P."/>
            <person name="Grigoriev I."/>
            <person name="Riley R."/>
            <person name="Hilden K."/>
        </authorList>
    </citation>
    <scope>NUCLEOTIDE SEQUENCE [LARGE SCALE GENOMIC DNA]</scope>
    <source>
        <strain evidence="2 3">FBCC735</strain>
    </source>
</reference>
<dbReference type="AlphaFoldDB" id="A0A1M2VA85"/>
<gene>
    <name evidence="2" type="ORF">TRAPUB_4821</name>
</gene>
<dbReference type="EMBL" id="MNAD01001539">
    <property type="protein sequence ID" value="OJT04551.1"/>
    <property type="molecule type" value="Genomic_DNA"/>
</dbReference>
<dbReference type="CDD" id="cd02440">
    <property type="entry name" value="AdoMet_MTases"/>
    <property type="match status" value="1"/>
</dbReference>
<dbReference type="Gene3D" id="3.40.50.150">
    <property type="entry name" value="Vaccinia Virus protein VP39"/>
    <property type="match status" value="1"/>
</dbReference>
<keyword evidence="3" id="KW-1185">Reference proteome</keyword>
<feature type="region of interest" description="Disordered" evidence="1">
    <location>
        <begin position="59"/>
        <end position="100"/>
    </location>
</feature>
<proteinExistence type="predicted"/>
<name>A0A1M2VA85_TRAPU</name>
<evidence type="ECO:0000313" key="3">
    <source>
        <dbReference type="Proteomes" id="UP000184267"/>
    </source>
</evidence>
<protein>
    <submittedName>
        <fullName evidence="2">Protein-lysine N-methyltransferase EFM2</fullName>
    </submittedName>
</protein>
<dbReference type="InterPro" id="IPR019410">
    <property type="entry name" value="Methyltransf_16"/>
</dbReference>
<dbReference type="SUPFAM" id="SSF53335">
    <property type="entry name" value="S-adenosyl-L-methionine-dependent methyltransferases"/>
    <property type="match status" value="1"/>
</dbReference>
<dbReference type="InterPro" id="IPR029063">
    <property type="entry name" value="SAM-dependent_MTases_sf"/>
</dbReference>
<dbReference type="PANTHER" id="PTHR14614">
    <property type="entry name" value="HEPATOCELLULAR CARCINOMA-ASSOCIATED ANTIGEN"/>
    <property type="match status" value="1"/>
</dbReference>
<dbReference type="Pfam" id="PF10294">
    <property type="entry name" value="Methyltransf_16"/>
    <property type="match status" value="1"/>
</dbReference>
<evidence type="ECO:0000256" key="1">
    <source>
        <dbReference type="SAM" id="MobiDB-lite"/>
    </source>
</evidence>
<evidence type="ECO:0000313" key="2">
    <source>
        <dbReference type="EMBL" id="OJT04551.1"/>
    </source>
</evidence>
<accession>A0A1M2VA85</accession>
<sequence length="404" mass="44037">MAPRPTPPSSTLPPLARLSSYSLAQLTHAVDNVRAIYCAPVKPPKPALALPKRKLLPKHLVHDTSVPDSGYASAEGEEDDDDEETTPADPEDIPYDPDVLRSDPFEREYVIRWLTGFTARADMWAYASADEAETDARAAFVDATASLLATFAGEEEEEDITRTFTFPTGPGSSAVHVELNDAALLSDDHTSVGLQSWGSSILLAERMCLRPTDFGLVNPAQRALRVLELGAGTGLLSIVTAKVLVSPTLSSCPTVVATDYHPSVLANLRANVATNFPSSVDTTVDVLPLDWQSPVYEGLLSGYFDVIFAADVVYHPEHACWIKACVERLLAPEHGVFWLIIPIRPTGRHEGMTDTVEAVFPRAEDMKGKEQRELVILDVEGLSRHDGVGRADEGGYRMYKISWA</sequence>
<dbReference type="STRING" id="154538.A0A1M2VA85"/>
<comment type="caution">
    <text evidence="2">The sequence shown here is derived from an EMBL/GenBank/DDBJ whole genome shotgun (WGS) entry which is preliminary data.</text>
</comment>
<keyword evidence="2" id="KW-0489">Methyltransferase</keyword>
<keyword evidence="2" id="KW-0808">Transferase</keyword>